<keyword evidence="1" id="KW-0472">Membrane</keyword>
<protein>
    <recommendedName>
        <fullName evidence="2">Anti-sigma K factor RskA C-terminal domain-containing protein</fullName>
    </recommendedName>
</protein>
<dbReference type="PANTHER" id="PTHR37461:SF1">
    <property type="entry name" value="ANTI-SIGMA-K FACTOR RSKA"/>
    <property type="match status" value="1"/>
</dbReference>
<dbReference type="InterPro" id="IPR051474">
    <property type="entry name" value="Anti-sigma-K/W_factor"/>
</dbReference>
<accession>A0A7K1YB39</accession>
<dbReference type="EMBL" id="WVHT01000005">
    <property type="protein sequence ID" value="MXV51793.1"/>
    <property type="molecule type" value="Genomic_DNA"/>
</dbReference>
<feature type="transmembrane region" description="Helical" evidence="1">
    <location>
        <begin position="104"/>
        <end position="127"/>
    </location>
</feature>
<organism evidence="3 4">
    <name type="scientific">Hufsiella arboris</name>
    <dbReference type="NCBI Taxonomy" id="2695275"/>
    <lineage>
        <taxon>Bacteria</taxon>
        <taxon>Pseudomonadati</taxon>
        <taxon>Bacteroidota</taxon>
        <taxon>Sphingobacteriia</taxon>
        <taxon>Sphingobacteriales</taxon>
        <taxon>Sphingobacteriaceae</taxon>
        <taxon>Hufsiella</taxon>
    </lineage>
</organism>
<dbReference type="AlphaFoldDB" id="A0A7K1YB39"/>
<evidence type="ECO:0000259" key="2">
    <source>
        <dbReference type="Pfam" id="PF10099"/>
    </source>
</evidence>
<comment type="caution">
    <text evidence="3">The sequence shown here is derived from an EMBL/GenBank/DDBJ whole genome shotgun (WGS) entry which is preliminary data.</text>
</comment>
<proteinExistence type="predicted"/>
<feature type="domain" description="Anti-sigma K factor RskA C-terminal" evidence="2">
    <location>
        <begin position="111"/>
        <end position="269"/>
    </location>
</feature>
<evidence type="ECO:0000256" key="1">
    <source>
        <dbReference type="SAM" id="Phobius"/>
    </source>
</evidence>
<dbReference type="RefSeq" id="WP_160844969.1">
    <property type="nucleotide sequence ID" value="NZ_WVHT01000005.1"/>
</dbReference>
<name>A0A7K1YB39_9SPHI</name>
<dbReference type="InterPro" id="IPR018764">
    <property type="entry name" value="RskA_C"/>
</dbReference>
<dbReference type="GO" id="GO:0006417">
    <property type="term" value="P:regulation of translation"/>
    <property type="evidence" value="ECO:0007669"/>
    <property type="project" value="TreeGrafter"/>
</dbReference>
<evidence type="ECO:0000313" key="3">
    <source>
        <dbReference type="EMBL" id="MXV51793.1"/>
    </source>
</evidence>
<reference evidence="3 4" key="1">
    <citation type="submission" date="2019-11" db="EMBL/GenBank/DDBJ databases">
        <title>Pedobacter sp. HMF7647 Genome sequencing and assembly.</title>
        <authorList>
            <person name="Kang H."/>
            <person name="Kim H."/>
            <person name="Joh K."/>
        </authorList>
    </citation>
    <scope>NUCLEOTIDE SEQUENCE [LARGE SCALE GENOMIC DNA]</scope>
    <source>
        <strain evidence="3 4">HMF7647</strain>
    </source>
</reference>
<keyword evidence="1" id="KW-1133">Transmembrane helix</keyword>
<dbReference type="Proteomes" id="UP000466586">
    <property type="component" value="Unassembled WGS sequence"/>
</dbReference>
<sequence length="279" mass="31144">MEDIKTYIESGILELYVLGDLPENEMREVEAMAAQYPDVKSELSAIEAAVEGYARSHAIDPSEKLKIKVLQALDFDEDDSFEPVVNAKPIREVPKIVPLKDNNFYRYSFAASLLLLLISWIALFVLYSRLQNSKEQIANLLTSNQQFSNRVNYLDKQLKESSTSLSILKNPDFKMIRLQGTKNAPSASMIVAFNPRKSEVLIDFAALKMPATDQTHQYQLWALVDGKPVDLGVFDSATDSLGMKRMKAIERAQAFAVTLEPRGGSASPTMEQMIAMGAI</sequence>
<dbReference type="GO" id="GO:0005886">
    <property type="term" value="C:plasma membrane"/>
    <property type="evidence" value="ECO:0007669"/>
    <property type="project" value="InterPro"/>
</dbReference>
<dbReference type="PANTHER" id="PTHR37461">
    <property type="entry name" value="ANTI-SIGMA-K FACTOR RSKA"/>
    <property type="match status" value="1"/>
</dbReference>
<keyword evidence="4" id="KW-1185">Reference proteome</keyword>
<keyword evidence="1" id="KW-0812">Transmembrane</keyword>
<evidence type="ECO:0000313" key="4">
    <source>
        <dbReference type="Proteomes" id="UP000466586"/>
    </source>
</evidence>
<dbReference type="Pfam" id="PF10099">
    <property type="entry name" value="RskA_C"/>
    <property type="match status" value="1"/>
</dbReference>
<gene>
    <name evidence="3" type="ORF">GS399_12480</name>
</gene>
<dbReference type="GO" id="GO:0016989">
    <property type="term" value="F:sigma factor antagonist activity"/>
    <property type="evidence" value="ECO:0007669"/>
    <property type="project" value="TreeGrafter"/>
</dbReference>